<gene>
    <name evidence="1" type="ORF">NCTC8849_04349</name>
</gene>
<reference evidence="1 2" key="1">
    <citation type="submission" date="2018-06" db="EMBL/GenBank/DDBJ databases">
        <authorList>
            <consortium name="Pathogen Informatics"/>
            <person name="Doyle S."/>
        </authorList>
    </citation>
    <scope>NUCLEOTIDE SEQUENCE [LARGE SCALE GENOMIC DNA]</scope>
    <source>
        <strain evidence="1 2">NCTC8849</strain>
    </source>
</reference>
<protein>
    <submittedName>
        <fullName evidence="1">Uncharacterized protein</fullName>
    </submittedName>
</protein>
<evidence type="ECO:0000313" key="1">
    <source>
        <dbReference type="EMBL" id="STT55729.1"/>
    </source>
</evidence>
<dbReference type="Proteomes" id="UP000254799">
    <property type="component" value="Unassembled WGS sequence"/>
</dbReference>
<dbReference type="EMBL" id="UGLC01000002">
    <property type="protein sequence ID" value="STT55729.1"/>
    <property type="molecule type" value="Genomic_DNA"/>
</dbReference>
<accession>A0A377WMJ8</accession>
<dbReference type="AlphaFoldDB" id="A0A377WMJ8"/>
<name>A0A377WMJ8_KLEPN</name>
<organism evidence="1 2">
    <name type="scientific">Klebsiella pneumoniae</name>
    <dbReference type="NCBI Taxonomy" id="573"/>
    <lineage>
        <taxon>Bacteria</taxon>
        <taxon>Pseudomonadati</taxon>
        <taxon>Pseudomonadota</taxon>
        <taxon>Gammaproteobacteria</taxon>
        <taxon>Enterobacterales</taxon>
        <taxon>Enterobacteriaceae</taxon>
        <taxon>Klebsiella/Raoultella group</taxon>
        <taxon>Klebsiella</taxon>
        <taxon>Klebsiella pneumoniae complex</taxon>
    </lineage>
</organism>
<proteinExistence type="predicted"/>
<evidence type="ECO:0000313" key="2">
    <source>
        <dbReference type="Proteomes" id="UP000254799"/>
    </source>
</evidence>
<sequence length="156" mass="17344">MPDDHRHARVRAANQAVGRRNRREDVVRFQRVVTEVIQLTGENIEEDFGIRGGIDMAAFFFKQLFAQLVCIGQVAVMRQCDAIRRVNVKRLRLGGAGAARRRITHVANTHIALHTLHVAGLEYVAYQPVSLTQPEAVVGINGDDASGILSTVLEHR</sequence>